<dbReference type="OMA" id="MCRFTIT"/>
<feature type="signal peptide" evidence="7">
    <location>
        <begin position="1"/>
        <end position="31"/>
    </location>
</feature>
<keyword evidence="9" id="KW-1185">Reference proteome</keyword>
<reference evidence="10" key="1">
    <citation type="submission" date="2025-08" db="UniProtKB">
        <authorList>
            <consortium name="RefSeq"/>
        </authorList>
    </citation>
    <scope>IDENTIFICATION</scope>
</reference>
<evidence type="ECO:0000313" key="10">
    <source>
        <dbReference type="RefSeq" id="XP_022088723.1"/>
    </source>
</evidence>
<dbReference type="PROSITE" id="PS51120">
    <property type="entry name" value="LDLRB"/>
    <property type="match status" value="3"/>
</dbReference>
<dbReference type="AlphaFoldDB" id="A0A8B7Y689"/>
<dbReference type="Gene3D" id="2.120.10.30">
    <property type="entry name" value="TolB, C-terminal domain"/>
    <property type="match status" value="1"/>
</dbReference>
<evidence type="ECO:0000256" key="6">
    <source>
        <dbReference type="PROSITE-ProRule" id="PRU00461"/>
    </source>
</evidence>
<dbReference type="InterPro" id="IPR003410">
    <property type="entry name" value="HYR_dom"/>
</dbReference>
<dbReference type="GO" id="GO:0042813">
    <property type="term" value="F:Wnt receptor activity"/>
    <property type="evidence" value="ECO:0007669"/>
    <property type="project" value="TreeGrafter"/>
</dbReference>
<feature type="repeat" description="LDL-receptor class B" evidence="6">
    <location>
        <begin position="84"/>
        <end position="125"/>
    </location>
</feature>
<accession>A0A8B7Y689</accession>
<keyword evidence="1" id="KW-0245">EGF-like domain</keyword>
<evidence type="ECO:0000256" key="7">
    <source>
        <dbReference type="SAM" id="SignalP"/>
    </source>
</evidence>
<feature type="chain" id="PRO_5034397979" evidence="7">
    <location>
        <begin position="32"/>
        <end position="733"/>
    </location>
</feature>
<feature type="domain" description="HYR" evidence="8">
    <location>
        <begin position="298"/>
        <end position="381"/>
    </location>
</feature>
<keyword evidence="4" id="KW-1015">Disulfide bond</keyword>
<dbReference type="KEGG" id="aplc:110978215"/>
<evidence type="ECO:0000256" key="4">
    <source>
        <dbReference type="ARBA" id="ARBA00023157"/>
    </source>
</evidence>
<dbReference type="InterPro" id="IPR011042">
    <property type="entry name" value="6-blade_b-propeller_TolB-like"/>
</dbReference>
<feature type="domain" description="HYR" evidence="8">
    <location>
        <begin position="568"/>
        <end position="645"/>
    </location>
</feature>
<dbReference type="Pfam" id="PF02494">
    <property type="entry name" value="HYR"/>
    <property type="match status" value="3"/>
</dbReference>
<organism evidence="9 10">
    <name type="scientific">Acanthaster planci</name>
    <name type="common">Crown-of-thorns starfish</name>
    <dbReference type="NCBI Taxonomy" id="133434"/>
    <lineage>
        <taxon>Eukaryota</taxon>
        <taxon>Metazoa</taxon>
        <taxon>Echinodermata</taxon>
        <taxon>Eleutherozoa</taxon>
        <taxon>Asterozoa</taxon>
        <taxon>Asteroidea</taxon>
        <taxon>Valvatacea</taxon>
        <taxon>Valvatida</taxon>
        <taxon>Acanthasteridae</taxon>
        <taxon>Acanthaster</taxon>
    </lineage>
</organism>
<feature type="repeat" description="LDL-receptor class B" evidence="6">
    <location>
        <begin position="126"/>
        <end position="172"/>
    </location>
</feature>
<evidence type="ECO:0000256" key="5">
    <source>
        <dbReference type="ARBA" id="ARBA00023180"/>
    </source>
</evidence>
<evidence type="ECO:0000256" key="2">
    <source>
        <dbReference type="ARBA" id="ARBA00022729"/>
    </source>
</evidence>
<dbReference type="Proteomes" id="UP000694845">
    <property type="component" value="Unplaced"/>
</dbReference>
<name>A0A8B7Y689_ACAPL</name>
<dbReference type="GeneID" id="110978215"/>
<keyword evidence="3" id="KW-0677">Repeat</keyword>
<proteinExistence type="predicted"/>
<dbReference type="SMART" id="SM00135">
    <property type="entry name" value="LY"/>
    <property type="match status" value="5"/>
</dbReference>
<dbReference type="Pfam" id="PF00058">
    <property type="entry name" value="Ldl_recept_b"/>
    <property type="match status" value="2"/>
</dbReference>
<dbReference type="SUPFAM" id="SSF63825">
    <property type="entry name" value="YWTD domain"/>
    <property type="match status" value="1"/>
</dbReference>
<feature type="domain" description="HYR" evidence="8">
    <location>
        <begin position="477"/>
        <end position="567"/>
    </location>
</feature>
<dbReference type="GO" id="GO:0017147">
    <property type="term" value="F:Wnt-protein binding"/>
    <property type="evidence" value="ECO:0007669"/>
    <property type="project" value="TreeGrafter"/>
</dbReference>
<evidence type="ECO:0000256" key="3">
    <source>
        <dbReference type="ARBA" id="ARBA00022737"/>
    </source>
</evidence>
<gene>
    <name evidence="10" type="primary">LOC110978215</name>
</gene>
<evidence type="ECO:0000259" key="8">
    <source>
        <dbReference type="PROSITE" id="PS50825"/>
    </source>
</evidence>
<dbReference type="FunFam" id="2.120.10.30:FF:000241">
    <property type="entry name" value="Low-density lipoprotein receptor-related protein 6"/>
    <property type="match status" value="1"/>
</dbReference>
<keyword evidence="5" id="KW-0325">Glycoprotein</keyword>
<dbReference type="OrthoDB" id="10046193at2759"/>
<dbReference type="PANTHER" id="PTHR46513:SF13">
    <property type="entry name" value="EGF-LIKE DOMAIN-CONTAINING PROTEIN"/>
    <property type="match status" value="1"/>
</dbReference>
<keyword evidence="2 7" id="KW-0732">Signal</keyword>
<dbReference type="PROSITE" id="PS50825">
    <property type="entry name" value="HYR"/>
    <property type="match status" value="3"/>
</dbReference>
<dbReference type="InterPro" id="IPR050778">
    <property type="entry name" value="Cueball_EGF_LRP_Nidogen"/>
</dbReference>
<evidence type="ECO:0000313" key="9">
    <source>
        <dbReference type="Proteomes" id="UP000694845"/>
    </source>
</evidence>
<dbReference type="RefSeq" id="XP_022088723.1">
    <property type="nucleotide sequence ID" value="XM_022233031.1"/>
</dbReference>
<dbReference type="GO" id="GO:0060070">
    <property type="term" value="P:canonical Wnt signaling pathway"/>
    <property type="evidence" value="ECO:0007669"/>
    <property type="project" value="TreeGrafter"/>
</dbReference>
<dbReference type="InterPro" id="IPR000033">
    <property type="entry name" value="LDLR_classB_rpt"/>
</dbReference>
<dbReference type="PANTHER" id="PTHR46513">
    <property type="entry name" value="VITELLOGENIN RECEPTOR-LIKE PROTEIN-RELATED-RELATED"/>
    <property type="match status" value="1"/>
</dbReference>
<sequence>MDAKTGSKLHELLVFVFISALIGELPAISQSQDPYDLVFVANLEPPGLFKAPTETFNFTLIPGLNGSHSNISRPVAIDYDPEEGMVYWTDVVLHSLSRAFLNGSGFEILVSDLHRPDGMALDIVNRLMYWTDTGSDLIERATMDGQGRSVVHNFTKTTGAVEPRAIVIDPRNNHLYWTDWGSYPRIERSDTDGSGRRVLIDTDLRWPNGLALDLEGEKMYWCDAGIDRIEYSDLLGQGRTVLASISGFHPFDLFFYNDDIYWTDWTRNSVVRVDADGSREAYGSASFGRAGGIHVFKEDIPPNFTTGCPSNITRLADDNQASVPVSWPEVTASDWTLPLRWIQSHRPGDAFSVGNVTMVSYTVMDRAGNSAYCNFTVTVTGLGLDCPSNVTAIAGPGDSTVTVSWVQPKVVFNGPPQPVIFYIGTPPTQSTGENDAQVLVYSDHQPGEAFGIGVTDVTYRTKGLETQCQFSVSVTVTDTEPPKINGCPGDTIVPVKPPSNQTSYSWTPPVISDNSGSASITFSCQAAVCNQTGQNGIFAVGVTEVTYSAVDALGNRNMCRFTITVTGVGLVCPANLVVDAEPGFTSISVSWSEPEVTGWNGPTNLTSNFNPSDVFLIGNHNISYRQTFAAYGVVVECSFSLQVVGFCARSTTNDPLLGRLEWPETKAGLTALSVDRCTLDTTNAGDPLSVRNCSIVAPPRYFSWGAREPRSCGTRRNDVTFEDVEKVFCAFEI</sequence>
<protein>
    <submittedName>
        <fullName evidence="10">Uncharacterized protein LOC110978215</fullName>
    </submittedName>
</protein>
<dbReference type="GO" id="GO:0005886">
    <property type="term" value="C:plasma membrane"/>
    <property type="evidence" value="ECO:0007669"/>
    <property type="project" value="TreeGrafter"/>
</dbReference>
<evidence type="ECO:0000256" key="1">
    <source>
        <dbReference type="ARBA" id="ARBA00022536"/>
    </source>
</evidence>
<feature type="repeat" description="LDL-receptor class B" evidence="6">
    <location>
        <begin position="173"/>
        <end position="216"/>
    </location>
</feature>